<organism evidence="4 5">
    <name type="scientific">Aspergillus pseudodeflectus</name>
    <dbReference type="NCBI Taxonomy" id="176178"/>
    <lineage>
        <taxon>Eukaryota</taxon>
        <taxon>Fungi</taxon>
        <taxon>Dikarya</taxon>
        <taxon>Ascomycota</taxon>
        <taxon>Pezizomycotina</taxon>
        <taxon>Eurotiomycetes</taxon>
        <taxon>Eurotiomycetidae</taxon>
        <taxon>Eurotiales</taxon>
        <taxon>Aspergillaceae</taxon>
        <taxon>Aspergillus</taxon>
        <taxon>Aspergillus subgen. Nidulantes</taxon>
    </lineage>
</organism>
<dbReference type="Proteomes" id="UP001610444">
    <property type="component" value="Unassembled WGS sequence"/>
</dbReference>
<accession>A0ABR4JXW0</accession>
<gene>
    <name evidence="4" type="ORF">BJX68DRAFT_242524</name>
</gene>
<dbReference type="PROSITE" id="PS50157">
    <property type="entry name" value="ZINC_FINGER_C2H2_2"/>
    <property type="match status" value="1"/>
</dbReference>
<dbReference type="InterPro" id="IPR013087">
    <property type="entry name" value="Znf_C2H2_type"/>
</dbReference>
<feature type="compositionally biased region" description="Polar residues" evidence="2">
    <location>
        <begin position="53"/>
        <end position="64"/>
    </location>
</feature>
<keyword evidence="1" id="KW-0862">Zinc</keyword>
<evidence type="ECO:0000313" key="4">
    <source>
        <dbReference type="EMBL" id="KAL2844880.1"/>
    </source>
</evidence>
<dbReference type="GeneID" id="98156164"/>
<evidence type="ECO:0000313" key="5">
    <source>
        <dbReference type="Proteomes" id="UP001610444"/>
    </source>
</evidence>
<keyword evidence="1" id="KW-0479">Metal-binding</keyword>
<evidence type="ECO:0000259" key="3">
    <source>
        <dbReference type="PROSITE" id="PS50157"/>
    </source>
</evidence>
<keyword evidence="1" id="KW-0863">Zinc-finger</keyword>
<dbReference type="EMBL" id="JBFXLR010000039">
    <property type="protein sequence ID" value="KAL2844880.1"/>
    <property type="molecule type" value="Genomic_DNA"/>
</dbReference>
<dbReference type="RefSeq" id="XP_070896346.1">
    <property type="nucleotide sequence ID" value="XM_071041000.1"/>
</dbReference>
<reference evidence="4 5" key="1">
    <citation type="submission" date="2024-07" db="EMBL/GenBank/DDBJ databases">
        <title>Section-level genome sequencing and comparative genomics of Aspergillus sections Usti and Cavernicolus.</title>
        <authorList>
            <consortium name="Lawrence Berkeley National Laboratory"/>
            <person name="Nybo J.L."/>
            <person name="Vesth T.C."/>
            <person name="Theobald S."/>
            <person name="Frisvad J.C."/>
            <person name="Larsen T.O."/>
            <person name="Kjaerboelling I."/>
            <person name="Rothschild-Mancinelli K."/>
            <person name="Lyhne E.K."/>
            <person name="Kogle M.E."/>
            <person name="Barry K."/>
            <person name="Clum A."/>
            <person name="Na H."/>
            <person name="Ledsgaard L."/>
            <person name="Lin J."/>
            <person name="Lipzen A."/>
            <person name="Kuo A."/>
            <person name="Riley R."/>
            <person name="Mondo S."/>
            <person name="LaButti K."/>
            <person name="Haridas S."/>
            <person name="Pangalinan J."/>
            <person name="Salamov A.A."/>
            <person name="Simmons B.A."/>
            <person name="Magnuson J.K."/>
            <person name="Chen J."/>
            <person name="Drula E."/>
            <person name="Henrissat B."/>
            <person name="Wiebenga A."/>
            <person name="Lubbers R.J."/>
            <person name="Gomes A.C."/>
            <person name="Macurrencykelacurrency M.R."/>
            <person name="Stajich J."/>
            <person name="Grigoriev I.V."/>
            <person name="Mortensen U.H."/>
            <person name="De vries R.P."/>
            <person name="Baker S.E."/>
            <person name="Andersen M.R."/>
        </authorList>
    </citation>
    <scope>NUCLEOTIDE SEQUENCE [LARGE SCALE GENOMIC DNA]</scope>
    <source>
        <strain evidence="4 5">CBS 756.74</strain>
    </source>
</reference>
<sequence>MSIRHQKRPANRASVPLPRAVSHAASSPGAEYALHPTMPGQPGTRDTVPPMPQSDTVETDTSPMSDDAIHESVQDILDTLKSRGKDNHVCPWGNRCTKGGVGPDGNVVVFERNSAFRAHLEKHERLYRCDLPRCKNRKGFARRDQLERHQKTVPHDLE</sequence>
<feature type="region of interest" description="Disordered" evidence="2">
    <location>
        <begin position="1"/>
        <end position="65"/>
    </location>
</feature>
<feature type="compositionally biased region" description="Basic residues" evidence="2">
    <location>
        <begin position="1"/>
        <end position="10"/>
    </location>
</feature>
<protein>
    <recommendedName>
        <fullName evidence="3">C2H2-type domain-containing protein</fullName>
    </recommendedName>
</protein>
<evidence type="ECO:0000256" key="2">
    <source>
        <dbReference type="SAM" id="MobiDB-lite"/>
    </source>
</evidence>
<name>A0ABR4JXW0_9EURO</name>
<keyword evidence="5" id="KW-1185">Reference proteome</keyword>
<feature type="domain" description="C2H2-type" evidence="3">
    <location>
        <begin position="127"/>
        <end position="158"/>
    </location>
</feature>
<comment type="caution">
    <text evidence="4">The sequence shown here is derived from an EMBL/GenBank/DDBJ whole genome shotgun (WGS) entry which is preliminary data.</text>
</comment>
<evidence type="ECO:0000256" key="1">
    <source>
        <dbReference type="PROSITE-ProRule" id="PRU00042"/>
    </source>
</evidence>
<proteinExistence type="predicted"/>